<dbReference type="GeneID" id="85331304"/>
<dbReference type="EMBL" id="JAUIRO010000006">
    <property type="protein sequence ID" value="KAK0709148.1"/>
    <property type="molecule type" value="Genomic_DNA"/>
</dbReference>
<dbReference type="AlphaFoldDB" id="A0AA40A4H5"/>
<gene>
    <name evidence="2" type="ORF">B0T26DRAFT_874297</name>
</gene>
<organism evidence="2 3">
    <name type="scientific">Lasiosphaeria miniovina</name>
    <dbReference type="NCBI Taxonomy" id="1954250"/>
    <lineage>
        <taxon>Eukaryota</taxon>
        <taxon>Fungi</taxon>
        <taxon>Dikarya</taxon>
        <taxon>Ascomycota</taxon>
        <taxon>Pezizomycotina</taxon>
        <taxon>Sordariomycetes</taxon>
        <taxon>Sordariomycetidae</taxon>
        <taxon>Sordariales</taxon>
        <taxon>Lasiosphaeriaceae</taxon>
        <taxon>Lasiosphaeria</taxon>
    </lineage>
</organism>
<evidence type="ECO:0008006" key="4">
    <source>
        <dbReference type="Google" id="ProtNLM"/>
    </source>
</evidence>
<evidence type="ECO:0000313" key="3">
    <source>
        <dbReference type="Proteomes" id="UP001172101"/>
    </source>
</evidence>
<dbReference type="Proteomes" id="UP001172101">
    <property type="component" value="Unassembled WGS sequence"/>
</dbReference>
<name>A0AA40A4H5_9PEZI</name>
<sequence length="914" mass="101692">MCDEPPWARPGFGVFYLRPLNDRAQAAIENPKNTVHVRLSRTNERVLSVGHVRSTRGEHRTTLITIGRDADIVVDGCSIAKIQCSFEIDIEKGLVVFYDRSHLQTSNILGPCATPFQSGSPRNTPLLAGTDTIIGMGGPQSTHVMFELVWYDDRYRTVVSHLYDLHMKDEQRLSRMPTINDAADKTLLSKREVEFLENESVSKEQRRLENRKWHLIWRHQASFPANQFKAEVKAELDNPEIRQEANRSCLDLEVVAADYVRRSWIKEGIWDYCRDESKVWRWRHEEIPDLGLAKATETIPFTLFTFRWLSEEDLVANSAVLRIIIHQWAEQDGAFLATPFYRFMYKVVTEIDHGQLREARQIRRTYEDVKAAWERRGIWSPDWGPVPGLAWTHEQPLDEYLAHEMAKYDSDEMDRSAGSHRISAHRASSPRRPFVWGVVTPSDDGKAMSLFVPGDDPVSPAPDSKRNLLSPDRLKDRSVQKFVLSQIHQAKVSKPAAGGAAPGPRKSRFLGRIIKVPAPASEQDPEQVATTPENRKTQEFEPKAFVPLLDMSAEGRVYCAAVASATWAKVALVADRISAADKSAAAILRILMEQPMEVDCHYPISTDEAQQILSAGRRLASKLVKLMSEPVRISVTRRMAPIEAAYLEASLDAMRKKRVATRSQAAILRAQAVTVNNVVVGVAPPDCFDQQAAAATNLCKRATVRCVEERVKKNVEAILRMATSFICTHDPQFAGLLAETTSKTATTNDSARTLQLQASDLWLGQIQAALQAEAAAEVDSTDIHTATDTNLGIYPSLYHHHQQALAKKPTRRSSRILIASRKHTRSAPSAAAPPKGGARTGGDGPAAKRLRADLCSHLIPQILAATAVRRRRDRDGEVAQLAATAAAAAEDDRASAAGVCCCHSCRAEAEKRLP</sequence>
<proteinExistence type="predicted"/>
<evidence type="ECO:0000256" key="1">
    <source>
        <dbReference type="SAM" id="MobiDB-lite"/>
    </source>
</evidence>
<keyword evidence="3" id="KW-1185">Reference proteome</keyword>
<reference evidence="2" key="1">
    <citation type="submission" date="2023-06" db="EMBL/GenBank/DDBJ databases">
        <title>Genome-scale phylogeny and comparative genomics of the fungal order Sordariales.</title>
        <authorList>
            <consortium name="Lawrence Berkeley National Laboratory"/>
            <person name="Hensen N."/>
            <person name="Bonometti L."/>
            <person name="Westerberg I."/>
            <person name="Brannstrom I.O."/>
            <person name="Guillou S."/>
            <person name="Cros-Aarteil S."/>
            <person name="Calhoun S."/>
            <person name="Haridas S."/>
            <person name="Kuo A."/>
            <person name="Mondo S."/>
            <person name="Pangilinan J."/>
            <person name="Riley R."/>
            <person name="LaButti K."/>
            <person name="Andreopoulos B."/>
            <person name="Lipzen A."/>
            <person name="Chen C."/>
            <person name="Yanf M."/>
            <person name="Daum C."/>
            <person name="Ng V."/>
            <person name="Clum A."/>
            <person name="Steindorff A."/>
            <person name="Ohm R."/>
            <person name="Martin F."/>
            <person name="Silar P."/>
            <person name="Natvig D."/>
            <person name="Lalanne C."/>
            <person name="Gautier V."/>
            <person name="Ament-velasquez S.L."/>
            <person name="Kruys A."/>
            <person name="Hutchinson M.I."/>
            <person name="Powell A.J."/>
            <person name="Barry K."/>
            <person name="Miller A.N."/>
            <person name="Grigoriev I.V."/>
            <person name="Debuchy R."/>
            <person name="Gladieux P."/>
            <person name="Thoren M.H."/>
            <person name="Johannesson H."/>
        </authorList>
    </citation>
    <scope>NUCLEOTIDE SEQUENCE</scope>
    <source>
        <strain evidence="2">SMH2392-1A</strain>
    </source>
</reference>
<accession>A0AA40A4H5</accession>
<evidence type="ECO:0000313" key="2">
    <source>
        <dbReference type="EMBL" id="KAK0709148.1"/>
    </source>
</evidence>
<feature type="region of interest" description="Disordered" evidence="1">
    <location>
        <begin position="819"/>
        <end position="846"/>
    </location>
</feature>
<protein>
    <recommendedName>
        <fullName evidence="4">FHA domain-containing protein</fullName>
    </recommendedName>
</protein>
<dbReference type="RefSeq" id="XP_060292452.1">
    <property type="nucleotide sequence ID" value="XM_060448034.1"/>
</dbReference>
<comment type="caution">
    <text evidence="2">The sequence shown here is derived from an EMBL/GenBank/DDBJ whole genome shotgun (WGS) entry which is preliminary data.</text>
</comment>